<feature type="region of interest" description="Disordered" evidence="1">
    <location>
        <begin position="51"/>
        <end position="201"/>
    </location>
</feature>
<feature type="compositionally biased region" description="Basic and acidic residues" evidence="1">
    <location>
        <begin position="127"/>
        <end position="138"/>
    </location>
</feature>
<feature type="region of interest" description="Disordered" evidence="1">
    <location>
        <begin position="1"/>
        <end position="22"/>
    </location>
</feature>
<protein>
    <submittedName>
        <fullName evidence="2">Uncharacterized protein</fullName>
    </submittedName>
</protein>
<dbReference type="EMBL" id="OX459937">
    <property type="protein sequence ID" value="CAI9151653.1"/>
    <property type="molecule type" value="Genomic_DNA"/>
</dbReference>
<gene>
    <name evidence="2" type="ORF">MRATA1EN1_LOCUS615</name>
</gene>
<keyword evidence="3" id="KW-1185">Reference proteome</keyword>
<accession>A0ABN8XTW6</accession>
<evidence type="ECO:0000313" key="2">
    <source>
        <dbReference type="EMBL" id="CAI9151653.1"/>
    </source>
</evidence>
<feature type="compositionally biased region" description="Low complexity" evidence="1">
    <location>
        <begin position="189"/>
        <end position="201"/>
    </location>
</feature>
<evidence type="ECO:0000256" key="1">
    <source>
        <dbReference type="SAM" id="MobiDB-lite"/>
    </source>
</evidence>
<feature type="compositionally biased region" description="Basic and acidic residues" evidence="1">
    <location>
        <begin position="165"/>
        <end position="176"/>
    </location>
</feature>
<organism evidence="2 3">
    <name type="scientific">Rangifer tarandus platyrhynchus</name>
    <name type="common">Svalbard reindeer</name>
    <dbReference type="NCBI Taxonomy" id="3082113"/>
    <lineage>
        <taxon>Eukaryota</taxon>
        <taxon>Metazoa</taxon>
        <taxon>Chordata</taxon>
        <taxon>Craniata</taxon>
        <taxon>Vertebrata</taxon>
        <taxon>Euteleostomi</taxon>
        <taxon>Mammalia</taxon>
        <taxon>Eutheria</taxon>
        <taxon>Laurasiatheria</taxon>
        <taxon>Artiodactyla</taxon>
        <taxon>Ruminantia</taxon>
        <taxon>Pecora</taxon>
        <taxon>Cervidae</taxon>
        <taxon>Odocoileinae</taxon>
        <taxon>Rangifer</taxon>
    </lineage>
</organism>
<dbReference type="Proteomes" id="UP001176941">
    <property type="component" value="Chromosome 1"/>
</dbReference>
<proteinExistence type="predicted"/>
<reference evidence="2" key="1">
    <citation type="submission" date="2023-04" db="EMBL/GenBank/DDBJ databases">
        <authorList>
            <consortium name="ELIXIR-Norway"/>
        </authorList>
    </citation>
    <scope>NUCLEOTIDE SEQUENCE [LARGE SCALE GENOMIC DNA]</scope>
</reference>
<sequence>MTLAKPGTGEVITEARTGDLLPPSVQTAAAGRFRGARRRLAGGRRWSLQRREVGARAGRAGGGAAAGPGACARTSHSAARGRPLASWGRRPARAIRPTPTRRLLSGVCPTVKAPGCSALSGPTVPQGEDRAAAPHRVDALPLPQPPPPPERAAANDPRLRGGGPHGDRRSGRKETELTSARLRRGCSRAPGAAAAPGLREE</sequence>
<evidence type="ECO:0000313" key="3">
    <source>
        <dbReference type="Proteomes" id="UP001176941"/>
    </source>
</evidence>
<name>A0ABN8XTW6_RANTA</name>